<dbReference type="Pfam" id="PF00963">
    <property type="entry name" value="Cohesin"/>
    <property type="match status" value="1"/>
</dbReference>
<dbReference type="Gene3D" id="2.60.40.680">
    <property type="match status" value="1"/>
</dbReference>
<reference evidence="4 5" key="1">
    <citation type="submission" date="2024-05" db="EMBL/GenBank/DDBJ databases">
        <title>Roseateles sp. DJS-2-20 16S ribosomal RNA gene Genome sequencing and assembly.</title>
        <authorList>
            <person name="Woo H."/>
        </authorList>
    </citation>
    <scope>NUCLEOTIDE SEQUENCE [LARGE SCALE GENOMIC DNA]</scope>
    <source>
        <strain evidence="4 5">DJS-2-20</strain>
    </source>
</reference>
<evidence type="ECO:0000256" key="1">
    <source>
        <dbReference type="SAM" id="SignalP"/>
    </source>
</evidence>
<dbReference type="RefSeq" id="WP_347703192.1">
    <property type="nucleotide sequence ID" value="NZ_JBDPZD010000001.1"/>
</dbReference>
<dbReference type="InterPro" id="IPR013424">
    <property type="entry name" value="Ice-binding_C"/>
</dbReference>
<dbReference type="Proteomes" id="UP001495147">
    <property type="component" value="Unassembled WGS sequence"/>
</dbReference>
<dbReference type="InterPro" id="IPR022472">
    <property type="entry name" value="VPLPA-CTERM"/>
</dbReference>
<dbReference type="InterPro" id="IPR008965">
    <property type="entry name" value="CBM2/CBM3_carb-bd_dom_sf"/>
</dbReference>
<protein>
    <submittedName>
        <fullName evidence="4">Cohesin domain-containing protein</fullName>
    </submittedName>
</protein>
<name>A0ABV0FXF5_9BURK</name>
<keyword evidence="5" id="KW-1185">Reference proteome</keyword>
<feature type="domain" description="Ice-binding protein C-terminal" evidence="3">
    <location>
        <begin position="164"/>
        <end position="189"/>
    </location>
</feature>
<sequence length="191" mass="19434">MSLKPTLLGAALLAATLTVSLSAHASGTLKLNPPASTVNAGDAVVIDVSGVGFTDKVVGGGFSLNFNPAVLSLQSVSIDTVTWEFVSSAGLIDNASGTLSDVYFNSFKPVLPTGDFNVARLTFTAKADGTSPISLSASGGFPFANDQVELIDVSYLNASVQVGAVPEPASVGMMLSGLAGLVGWQRRRKAA</sequence>
<dbReference type="EMBL" id="JBDPZD010000001">
    <property type="protein sequence ID" value="MEO3690360.1"/>
    <property type="molecule type" value="Genomic_DNA"/>
</dbReference>
<keyword evidence="1" id="KW-0732">Signal</keyword>
<feature type="signal peptide" evidence="1">
    <location>
        <begin position="1"/>
        <end position="25"/>
    </location>
</feature>
<feature type="chain" id="PRO_5045531616" evidence="1">
    <location>
        <begin position="26"/>
        <end position="191"/>
    </location>
</feature>
<organism evidence="4 5">
    <name type="scientific">Roseateles paludis</name>
    <dbReference type="NCBI Taxonomy" id="3145238"/>
    <lineage>
        <taxon>Bacteria</taxon>
        <taxon>Pseudomonadati</taxon>
        <taxon>Pseudomonadota</taxon>
        <taxon>Betaproteobacteria</taxon>
        <taxon>Burkholderiales</taxon>
        <taxon>Sphaerotilaceae</taxon>
        <taxon>Roseateles</taxon>
    </lineage>
</organism>
<evidence type="ECO:0000259" key="2">
    <source>
        <dbReference type="Pfam" id="PF00963"/>
    </source>
</evidence>
<gene>
    <name evidence="4" type="ORF">ABDJ85_02710</name>
</gene>
<evidence type="ECO:0000313" key="5">
    <source>
        <dbReference type="Proteomes" id="UP001495147"/>
    </source>
</evidence>
<dbReference type="CDD" id="cd08547">
    <property type="entry name" value="Type_II_cohesin"/>
    <property type="match status" value="1"/>
</dbReference>
<feature type="domain" description="Cohesin" evidence="2">
    <location>
        <begin position="31"/>
        <end position="145"/>
    </location>
</feature>
<dbReference type="Pfam" id="PF07589">
    <property type="entry name" value="PEP-CTERM"/>
    <property type="match status" value="1"/>
</dbReference>
<dbReference type="NCBIfam" id="TIGR03370">
    <property type="entry name" value="VPLPA-CTERM"/>
    <property type="match status" value="1"/>
</dbReference>
<dbReference type="SUPFAM" id="SSF49384">
    <property type="entry name" value="Carbohydrate-binding domain"/>
    <property type="match status" value="1"/>
</dbReference>
<comment type="caution">
    <text evidence="4">The sequence shown here is derived from an EMBL/GenBank/DDBJ whole genome shotgun (WGS) entry which is preliminary data.</text>
</comment>
<dbReference type="InterPro" id="IPR002102">
    <property type="entry name" value="Cohesin_dom"/>
</dbReference>
<proteinExistence type="predicted"/>
<evidence type="ECO:0000259" key="3">
    <source>
        <dbReference type="Pfam" id="PF07589"/>
    </source>
</evidence>
<dbReference type="NCBIfam" id="TIGR02595">
    <property type="entry name" value="PEP_CTERM"/>
    <property type="match status" value="1"/>
</dbReference>
<accession>A0ABV0FXF5</accession>
<evidence type="ECO:0000313" key="4">
    <source>
        <dbReference type="EMBL" id="MEO3690360.1"/>
    </source>
</evidence>